<proteinExistence type="predicted"/>
<accession>A0A1S1QSH7</accession>
<sequence length="228" mass="24314">MDVPSPHRFAYTEALERIRVVLSELASETRQMVTDATTAVAGPSAGRTDTAPIHAAGKRIRDRSDALDDDLVMLLTLEAPVAGDLRLIVGALRIAAAIERMAGLADHIAAVADRRAPAPALPAPLHPTITHLGELCAHLVTQLVTAINSDDPSAPQRVEDADDPIDETHRSLLATVTSPDWPHGIEAAIDLALLSRFYERFGDQAVTAARQLARIDNPTPDGTSPMPV</sequence>
<dbReference type="Pfam" id="PF01895">
    <property type="entry name" value="PhoU"/>
    <property type="match status" value="2"/>
</dbReference>
<feature type="domain" description="PhoU" evidence="2">
    <location>
        <begin position="129"/>
        <end position="210"/>
    </location>
</feature>
<feature type="domain" description="PhoU" evidence="2">
    <location>
        <begin position="22"/>
        <end position="110"/>
    </location>
</feature>
<gene>
    <name evidence="3" type="ORF">CC117_17840</name>
</gene>
<keyword evidence="1" id="KW-0813">Transport</keyword>
<comment type="caution">
    <text evidence="3">The sequence shown here is derived from an EMBL/GenBank/DDBJ whole genome shotgun (WGS) entry which is preliminary data.</text>
</comment>
<dbReference type="Proteomes" id="UP000179627">
    <property type="component" value="Unassembled WGS sequence"/>
</dbReference>
<dbReference type="GO" id="GO:0045936">
    <property type="term" value="P:negative regulation of phosphate metabolic process"/>
    <property type="evidence" value="ECO:0007669"/>
    <property type="project" value="InterPro"/>
</dbReference>
<reference evidence="4" key="1">
    <citation type="submission" date="2016-07" db="EMBL/GenBank/DDBJ databases">
        <title>Sequence Frankia sp. strain CcI1.17.</title>
        <authorList>
            <person name="Ghodhbane-Gtari F."/>
            <person name="Swanson E."/>
            <person name="Gueddou A."/>
            <person name="Morris K."/>
            <person name="Hezbri K."/>
            <person name="Ktari A."/>
            <person name="Nouioui I."/>
            <person name="Abebe-Akele F."/>
            <person name="Simpson S."/>
            <person name="Thomas K."/>
            <person name="Gtari M."/>
            <person name="Tisa L.S."/>
            <person name="Hurst S."/>
        </authorList>
    </citation>
    <scope>NUCLEOTIDE SEQUENCE [LARGE SCALE GENOMIC DNA]</scope>
    <source>
        <strain evidence="4">Cc1.17</strain>
    </source>
</reference>
<dbReference type="SUPFAM" id="SSF109755">
    <property type="entry name" value="PhoU-like"/>
    <property type="match status" value="1"/>
</dbReference>
<name>A0A1S1QSH7_9ACTN</name>
<dbReference type="Gene3D" id="1.20.58.220">
    <property type="entry name" value="Phosphate transport system protein phou homolog 2, domain 2"/>
    <property type="match status" value="1"/>
</dbReference>
<evidence type="ECO:0000256" key="1">
    <source>
        <dbReference type="ARBA" id="ARBA00022592"/>
    </source>
</evidence>
<dbReference type="EMBL" id="MBLM01000116">
    <property type="protein sequence ID" value="OHV36536.1"/>
    <property type="molecule type" value="Genomic_DNA"/>
</dbReference>
<dbReference type="AlphaFoldDB" id="A0A1S1QSH7"/>
<evidence type="ECO:0000313" key="3">
    <source>
        <dbReference type="EMBL" id="OHV36536.1"/>
    </source>
</evidence>
<dbReference type="RefSeq" id="WP_071084852.1">
    <property type="nucleotide sequence ID" value="NZ_MBLM01000116.1"/>
</dbReference>
<dbReference type="InterPro" id="IPR028366">
    <property type="entry name" value="PhoU"/>
</dbReference>
<dbReference type="OrthoDB" id="9814256at2"/>
<dbReference type="InterPro" id="IPR038078">
    <property type="entry name" value="PhoU-like_sf"/>
</dbReference>
<dbReference type="InterPro" id="IPR026022">
    <property type="entry name" value="PhoU_dom"/>
</dbReference>
<dbReference type="GO" id="GO:0006817">
    <property type="term" value="P:phosphate ion transport"/>
    <property type="evidence" value="ECO:0007669"/>
    <property type="project" value="UniProtKB-KW"/>
</dbReference>
<keyword evidence="4" id="KW-1185">Reference proteome</keyword>
<protein>
    <submittedName>
        <fullName evidence="3">Phosphate uptake regulator PhoU</fullName>
    </submittedName>
</protein>
<evidence type="ECO:0000313" key="4">
    <source>
        <dbReference type="Proteomes" id="UP000179627"/>
    </source>
</evidence>
<evidence type="ECO:0000259" key="2">
    <source>
        <dbReference type="Pfam" id="PF01895"/>
    </source>
</evidence>
<dbReference type="GO" id="GO:0030643">
    <property type="term" value="P:intracellular phosphate ion homeostasis"/>
    <property type="evidence" value="ECO:0007669"/>
    <property type="project" value="InterPro"/>
</dbReference>
<dbReference type="PANTHER" id="PTHR42930">
    <property type="entry name" value="PHOSPHATE-SPECIFIC TRANSPORT SYSTEM ACCESSORY PROTEIN PHOU"/>
    <property type="match status" value="1"/>
</dbReference>
<organism evidence="3 4">
    <name type="scientific">Parafrankia colletiae</name>
    <dbReference type="NCBI Taxonomy" id="573497"/>
    <lineage>
        <taxon>Bacteria</taxon>
        <taxon>Bacillati</taxon>
        <taxon>Actinomycetota</taxon>
        <taxon>Actinomycetes</taxon>
        <taxon>Frankiales</taxon>
        <taxon>Frankiaceae</taxon>
        <taxon>Parafrankia</taxon>
    </lineage>
</organism>
<keyword evidence="1" id="KW-0592">Phosphate transport</keyword>
<dbReference type="PANTHER" id="PTHR42930:SF3">
    <property type="entry name" value="PHOSPHATE-SPECIFIC TRANSPORT SYSTEM ACCESSORY PROTEIN PHOU"/>
    <property type="match status" value="1"/>
</dbReference>